<evidence type="ECO:0000313" key="2">
    <source>
        <dbReference type="EMBL" id="MBP1904274.1"/>
    </source>
</evidence>
<sequence>MREHTLNQQKQMCTKYNATFCEAPSHLKVGISLNVKEGIIPIHGLRIQPENSTTGWYIWAGEEMSQADDFFVPLHVEHVEEWVPGIEKYLGLSPGWRFIIADDYEDVWFDEAILKS</sequence>
<dbReference type="Pfam" id="PF24719">
    <property type="entry name" value="Imm33-like"/>
    <property type="match status" value="1"/>
</dbReference>
<dbReference type="RefSeq" id="WP_210087960.1">
    <property type="nucleotide sequence ID" value="NZ_JAGGKG010000003.1"/>
</dbReference>
<comment type="caution">
    <text evidence="2">The sequence shown here is derived from an EMBL/GenBank/DDBJ whole genome shotgun (WGS) entry which is preliminary data.</text>
</comment>
<organism evidence="2 3">
    <name type="scientific">Paenibacillus turicensis</name>
    <dbReference type="NCBI Taxonomy" id="160487"/>
    <lineage>
        <taxon>Bacteria</taxon>
        <taxon>Bacillati</taxon>
        <taxon>Bacillota</taxon>
        <taxon>Bacilli</taxon>
        <taxon>Bacillales</taxon>
        <taxon>Paenibacillaceae</taxon>
        <taxon>Paenibacillus</taxon>
    </lineage>
</organism>
<protein>
    <submittedName>
        <fullName evidence="2">HD-GYP domain-containing protein (C-di-GMP phosphodiesterase class II)</fullName>
    </submittedName>
</protein>
<gene>
    <name evidence="2" type="ORF">J2Z32_000891</name>
</gene>
<dbReference type="Proteomes" id="UP001519272">
    <property type="component" value="Unassembled WGS sequence"/>
</dbReference>
<keyword evidence="3" id="KW-1185">Reference proteome</keyword>
<evidence type="ECO:0000313" key="3">
    <source>
        <dbReference type="Proteomes" id="UP001519272"/>
    </source>
</evidence>
<dbReference type="InterPro" id="IPR056509">
    <property type="entry name" value="Imm33-like"/>
</dbReference>
<accession>A0ABS4FPG1</accession>
<feature type="domain" description="Imm33-like" evidence="1">
    <location>
        <begin position="8"/>
        <end position="110"/>
    </location>
</feature>
<reference evidence="2 3" key="1">
    <citation type="submission" date="2021-03" db="EMBL/GenBank/DDBJ databases">
        <title>Genomic Encyclopedia of Type Strains, Phase IV (KMG-IV): sequencing the most valuable type-strain genomes for metagenomic binning, comparative biology and taxonomic classification.</title>
        <authorList>
            <person name="Goeker M."/>
        </authorList>
    </citation>
    <scope>NUCLEOTIDE SEQUENCE [LARGE SCALE GENOMIC DNA]</scope>
    <source>
        <strain evidence="2 3">DSM 14349</strain>
    </source>
</reference>
<name>A0ABS4FPG1_9BACL</name>
<dbReference type="EMBL" id="JAGGKG010000003">
    <property type="protein sequence ID" value="MBP1904274.1"/>
    <property type="molecule type" value="Genomic_DNA"/>
</dbReference>
<evidence type="ECO:0000259" key="1">
    <source>
        <dbReference type="Pfam" id="PF24719"/>
    </source>
</evidence>
<proteinExistence type="predicted"/>